<evidence type="ECO:0000256" key="7">
    <source>
        <dbReference type="ARBA" id="ARBA00023329"/>
    </source>
</evidence>
<evidence type="ECO:0000256" key="9">
    <source>
        <dbReference type="RuleBase" id="RU004384"/>
    </source>
</evidence>
<reference evidence="10" key="1">
    <citation type="submission" date="2022-01" db="EMBL/GenBank/DDBJ databases">
        <authorList>
            <person name="King R."/>
        </authorList>
    </citation>
    <scope>NUCLEOTIDE SEQUENCE</scope>
</reference>
<dbReference type="InterPro" id="IPR029071">
    <property type="entry name" value="Ubiquitin-like_domsf"/>
</dbReference>
<dbReference type="InterPro" id="IPR004241">
    <property type="entry name" value="Atg8-like"/>
</dbReference>
<dbReference type="Pfam" id="PF02991">
    <property type="entry name" value="ATG8"/>
    <property type="match status" value="1"/>
</dbReference>
<sequence>MYSKSPETSLKLCECDNNNLCSARIMNKLFNEEKRSKKETYNNNNVNKKPVISVDIRKEEVLAIRNRFPTKIPVIVQRFYKETHLPQLDKSKFLVPQEITMSQFQTIIRNRIRLNSHQALYLLVNNRSMMSLTLTLAEVTKSEFTNHCIKNYSKHLYNINKNTRTVSLKARKYLTGDIIQKLVNAGQFAVYTNKDGSVAQLKQDLRNSVTHVFGNHVNCRRESCDVNNDINNIPNSLHQELTTMYTQH</sequence>
<dbReference type="GO" id="GO:0006950">
    <property type="term" value="P:response to stress"/>
    <property type="evidence" value="ECO:0007669"/>
    <property type="project" value="UniProtKB-ARBA"/>
</dbReference>
<dbReference type="AlphaFoldDB" id="A0A9P0GHR9"/>
<proteinExistence type="inferred from homology"/>
<dbReference type="GO" id="GO:0005776">
    <property type="term" value="C:autophagosome"/>
    <property type="evidence" value="ECO:0007669"/>
    <property type="project" value="UniProtKB-SubCell"/>
</dbReference>
<dbReference type="FunFam" id="3.10.20.90:FF:000149">
    <property type="entry name" value="microtubule-associated proteins 1A/1B light chain 3C"/>
    <property type="match status" value="1"/>
</dbReference>
<keyword evidence="7" id="KW-0968">Cytoplasmic vesicle</keyword>
<dbReference type="Gene3D" id="3.10.20.90">
    <property type="entry name" value="Phosphatidylinositol 3-kinase Catalytic Subunit, Chain A, domain 1"/>
    <property type="match status" value="1"/>
</dbReference>
<dbReference type="GO" id="GO:0016236">
    <property type="term" value="P:macroautophagy"/>
    <property type="evidence" value="ECO:0007669"/>
    <property type="project" value="UniProtKB-ARBA"/>
</dbReference>
<dbReference type="EMBL" id="OV651816">
    <property type="protein sequence ID" value="CAH1110240.1"/>
    <property type="molecule type" value="Genomic_DNA"/>
</dbReference>
<name>A0A9P0GHR9_9CUCU</name>
<evidence type="ECO:0000256" key="5">
    <source>
        <dbReference type="ARBA" id="ARBA00023136"/>
    </source>
</evidence>
<evidence type="ECO:0000256" key="4">
    <source>
        <dbReference type="ARBA" id="ARBA00023006"/>
    </source>
</evidence>
<dbReference type="GO" id="GO:0031410">
    <property type="term" value="C:cytoplasmic vesicle"/>
    <property type="evidence" value="ECO:0007669"/>
    <property type="project" value="UniProtKB-KW"/>
</dbReference>
<evidence type="ECO:0000313" key="10">
    <source>
        <dbReference type="EMBL" id="CAH1110240.1"/>
    </source>
</evidence>
<evidence type="ECO:0000256" key="2">
    <source>
        <dbReference type="ARBA" id="ARBA00007293"/>
    </source>
</evidence>
<dbReference type="SUPFAM" id="SSF54236">
    <property type="entry name" value="Ubiquitin-like"/>
    <property type="match status" value="1"/>
</dbReference>
<evidence type="ECO:0000256" key="3">
    <source>
        <dbReference type="ARBA" id="ARBA00022490"/>
    </source>
</evidence>
<comment type="similarity">
    <text evidence="2 9">Belongs to the ATG8 family.</text>
</comment>
<gene>
    <name evidence="10" type="ORF">PSYICH_LOCUS10232</name>
</gene>
<keyword evidence="6" id="KW-0449">Lipoprotein</keyword>
<keyword evidence="11" id="KW-1185">Reference proteome</keyword>
<dbReference type="GO" id="GO:0012505">
    <property type="term" value="C:endomembrane system"/>
    <property type="evidence" value="ECO:0007669"/>
    <property type="project" value="UniProtKB-SubCell"/>
</dbReference>
<keyword evidence="3" id="KW-0963">Cytoplasm</keyword>
<dbReference type="Proteomes" id="UP001153636">
    <property type="component" value="Chromosome 4"/>
</dbReference>
<evidence type="ECO:0000313" key="11">
    <source>
        <dbReference type="Proteomes" id="UP001153636"/>
    </source>
</evidence>
<evidence type="ECO:0000256" key="1">
    <source>
        <dbReference type="ARBA" id="ARBA00004419"/>
    </source>
</evidence>
<dbReference type="OrthoDB" id="6738456at2759"/>
<protein>
    <submittedName>
        <fullName evidence="10">Uncharacterized protein</fullName>
    </submittedName>
</protein>
<dbReference type="PANTHER" id="PTHR10969">
    <property type="entry name" value="MICROTUBULE-ASSOCIATED PROTEINS 1A/1B LIGHT CHAIN 3-RELATED"/>
    <property type="match status" value="1"/>
</dbReference>
<keyword evidence="4 9" id="KW-0072">Autophagy</keyword>
<evidence type="ECO:0000256" key="6">
    <source>
        <dbReference type="ARBA" id="ARBA00023288"/>
    </source>
</evidence>
<evidence type="ECO:0000256" key="8">
    <source>
        <dbReference type="ARBA" id="ARBA00037868"/>
    </source>
</evidence>
<keyword evidence="5" id="KW-0472">Membrane</keyword>
<accession>A0A9P0GHR9</accession>
<organism evidence="10 11">
    <name type="scientific">Psylliodes chrysocephalus</name>
    <dbReference type="NCBI Taxonomy" id="3402493"/>
    <lineage>
        <taxon>Eukaryota</taxon>
        <taxon>Metazoa</taxon>
        <taxon>Ecdysozoa</taxon>
        <taxon>Arthropoda</taxon>
        <taxon>Hexapoda</taxon>
        <taxon>Insecta</taxon>
        <taxon>Pterygota</taxon>
        <taxon>Neoptera</taxon>
        <taxon>Endopterygota</taxon>
        <taxon>Coleoptera</taxon>
        <taxon>Polyphaga</taxon>
        <taxon>Cucujiformia</taxon>
        <taxon>Chrysomeloidea</taxon>
        <taxon>Chrysomelidae</taxon>
        <taxon>Galerucinae</taxon>
        <taxon>Alticini</taxon>
        <taxon>Psylliodes</taxon>
    </lineage>
</organism>
<comment type="subcellular location">
    <subcellularLocation>
        <location evidence="1">Cytoplasmic vesicle</location>
        <location evidence="1">Autophagosome</location>
    </subcellularLocation>
    <subcellularLocation>
        <location evidence="8">Endomembrane system</location>
        <topology evidence="8">Lipid-anchor</topology>
    </subcellularLocation>
</comment>